<dbReference type="AlphaFoldDB" id="A0AB39QSQ4"/>
<dbReference type="InterPro" id="IPR011032">
    <property type="entry name" value="GroES-like_sf"/>
</dbReference>
<dbReference type="Gene3D" id="3.40.50.720">
    <property type="entry name" value="NAD(P)-binding Rossmann-like Domain"/>
    <property type="match status" value="1"/>
</dbReference>
<dbReference type="InterPro" id="IPR013154">
    <property type="entry name" value="ADH-like_N"/>
</dbReference>
<comment type="pathway">
    <text evidence="4">Metabolic intermediate biosynthesis; 2-deoxystreptamine biosynthesis; 2-deoxystreptamine from D-glucose 6-phosphate: step 3/4.</text>
</comment>
<dbReference type="GO" id="GO:0016491">
    <property type="term" value="F:oxidoreductase activity"/>
    <property type="evidence" value="ECO:0007669"/>
    <property type="project" value="UniProtKB-KW"/>
</dbReference>
<dbReference type="SUPFAM" id="SSF51735">
    <property type="entry name" value="NAD(P)-binding Rossmann-fold domains"/>
    <property type="match status" value="1"/>
</dbReference>
<evidence type="ECO:0000256" key="8">
    <source>
        <dbReference type="ARBA" id="ARBA00048685"/>
    </source>
</evidence>
<evidence type="ECO:0000256" key="6">
    <source>
        <dbReference type="ARBA" id="ARBA00039102"/>
    </source>
</evidence>
<comment type="catalytic activity">
    <reaction evidence="9">
        <text>2-deoxy-scyllo-inosamine + NADP(+) = 3-amino-2,3-dideoxy-scyllo-inosose + NADPH + H(+)</text>
        <dbReference type="Rhea" id="RHEA:33879"/>
        <dbReference type="ChEBI" id="CHEBI:15378"/>
        <dbReference type="ChEBI" id="CHEBI:57783"/>
        <dbReference type="ChEBI" id="CHEBI:58349"/>
        <dbReference type="ChEBI" id="CHEBI:65002"/>
        <dbReference type="ChEBI" id="CHEBI:65003"/>
        <dbReference type="EC" id="1.1.1.329"/>
    </reaction>
</comment>
<evidence type="ECO:0000313" key="11">
    <source>
        <dbReference type="EMBL" id="XDQ45266.1"/>
    </source>
</evidence>
<dbReference type="Pfam" id="PF08240">
    <property type="entry name" value="ADH_N"/>
    <property type="match status" value="1"/>
</dbReference>
<evidence type="ECO:0000256" key="4">
    <source>
        <dbReference type="ARBA" id="ARBA00037908"/>
    </source>
</evidence>
<evidence type="ECO:0000256" key="1">
    <source>
        <dbReference type="ARBA" id="ARBA00001947"/>
    </source>
</evidence>
<gene>
    <name evidence="11" type="ORF">AB5J52_25095</name>
</gene>
<evidence type="ECO:0000256" key="9">
    <source>
        <dbReference type="ARBA" id="ARBA00049085"/>
    </source>
</evidence>
<keyword evidence="2" id="KW-0560">Oxidoreductase</keyword>
<evidence type="ECO:0000256" key="3">
    <source>
        <dbReference type="ARBA" id="ARBA00037678"/>
    </source>
</evidence>
<feature type="domain" description="Alcohol dehydrogenase-like N-terminal" evidence="10">
    <location>
        <begin position="29"/>
        <end position="127"/>
    </location>
</feature>
<evidence type="ECO:0000256" key="2">
    <source>
        <dbReference type="ARBA" id="ARBA00023002"/>
    </source>
</evidence>
<dbReference type="SUPFAM" id="SSF50129">
    <property type="entry name" value="GroES-like"/>
    <property type="match status" value="1"/>
</dbReference>
<dbReference type="EC" id="1.1.1.329" evidence="6"/>
<proteinExistence type="inferred from homology"/>
<comment type="cofactor">
    <cofactor evidence="1">
        <name>Zn(2+)</name>
        <dbReference type="ChEBI" id="CHEBI:29105"/>
    </cofactor>
</comment>
<comment type="catalytic activity">
    <reaction evidence="8">
        <text>2-deoxy-scyllo-inosamine + NAD(+) = 3-amino-2,3-dideoxy-scyllo-inosose + NADH + H(+)</text>
        <dbReference type="Rhea" id="RHEA:33883"/>
        <dbReference type="ChEBI" id="CHEBI:15378"/>
        <dbReference type="ChEBI" id="CHEBI:57540"/>
        <dbReference type="ChEBI" id="CHEBI:57945"/>
        <dbReference type="ChEBI" id="CHEBI:65002"/>
        <dbReference type="ChEBI" id="CHEBI:65003"/>
        <dbReference type="EC" id="1.1.1.329"/>
    </reaction>
</comment>
<accession>A0AB39QSQ4</accession>
<reference evidence="11" key="1">
    <citation type="submission" date="2024-07" db="EMBL/GenBank/DDBJ databases">
        <authorList>
            <person name="Yu S.T."/>
        </authorList>
    </citation>
    <scope>NUCLEOTIDE SEQUENCE</scope>
    <source>
        <strain evidence="11">R39</strain>
    </source>
</reference>
<dbReference type="InterPro" id="IPR036291">
    <property type="entry name" value="NAD(P)-bd_dom_sf"/>
</dbReference>
<sequence>MSRPYAWAVQSGALCRLPAPVAESPALDTTLIETRYTGLCGSDIAKLNHPWQGRLPEPWYPGHEVVGVDTETGGWVAIDPLVPCRSCHYCDRGHVHLCPRLRRIGWDLPGGLADCVSVPRDNVIPLPHLKDPAHGILADPMAVAVHGVHCGLRMPLGRLGIIGGGVLAVCTAVCAVRAGWDVHMMVREPSRSQQLRYVLDQRITLHSAELPACDAVVDAASGHNDAPIRQALAAVRDGGTVLVQNAYAPRVVLSAPLRDVFRRSITLRGSFSYCRADGRDDFRDAVELIAKGGEWAARMTRDRFPLSELPQGLAALNTGARHRPFKVLLTSDT</sequence>
<evidence type="ECO:0000259" key="10">
    <source>
        <dbReference type="Pfam" id="PF08240"/>
    </source>
</evidence>
<dbReference type="InterPro" id="IPR050129">
    <property type="entry name" value="Zn_alcohol_dh"/>
</dbReference>
<dbReference type="PANTHER" id="PTHR43401:SF2">
    <property type="entry name" value="L-THREONINE 3-DEHYDROGENASE"/>
    <property type="match status" value="1"/>
</dbReference>
<organism evidence="11">
    <name type="scientific">Streptomyces sp. R39</name>
    <dbReference type="NCBI Taxonomy" id="3238631"/>
    <lineage>
        <taxon>Bacteria</taxon>
        <taxon>Bacillati</taxon>
        <taxon>Actinomycetota</taxon>
        <taxon>Actinomycetes</taxon>
        <taxon>Kitasatosporales</taxon>
        <taxon>Streptomycetaceae</taxon>
        <taxon>Streptomyces</taxon>
    </lineage>
</organism>
<protein>
    <recommendedName>
        <fullName evidence="7">2-deoxy-scyllo-inosamine dehydrogenase</fullName>
        <ecNumber evidence="6">1.1.1.329</ecNumber>
    </recommendedName>
</protein>
<dbReference type="PANTHER" id="PTHR43401">
    <property type="entry name" value="L-THREONINE 3-DEHYDROGENASE"/>
    <property type="match status" value="1"/>
</dbReference>
<dbReference type="RefSeq" id="WP_369223982.1">
    <property type="nucleotide sequence ID" value="NZ_CP163441.1"/>
</dbReference>
<dbReference type="EMBL" id="CP163441">
    <property type="protein sequence ID" value="XDQ45266.1"/>
    <property type="molecule type" value="Genomic_DNA"/>
</dbReference>
<comment type="function">
    <text evidence="3">Catalyzes the oxidation of 2-deoxy-scyllo-inosamine (DOIA) with NAD(+) or NADP(+), forming 3-amino-2,3-dideoxy-scyllo-inosose (amino-DOI).</text>
</comment>
<dbReference type="Gene3D" id="3.90.180.10">
    <property type="entry name" value="Medium-chain alcohol dehydrogenases, catalytic domain"/>
    <property type="match status" value="1"/>
</dbReference>
<evidence type="ECO:0000256" key="7">
    <source>
        <dbReference type="ARBA" id="ARBA00039387"/>
    </source>
</evidence>
<name>A0AB39QSQ4_9ACTN</name>
<comment type="similarity">
    <text evidence="5">Belongs to the zinc-containing alcohol dehydrogenase family. DOIA dehydrogenase subfamily.</text>
</comment>
<evidence type="ECO:0000256" key="5">
    <source>
        <dbReference type="ARBA" id="ARBA00038004"/>
    </source>
</evidence>